<dbReference type="Proteomes" id="UP001211894">
    <property type="component" value="Unassembled WGS sequence"/>
</dbReference>
<keyword evidence="5" id="KW-1185">Reference proteome</keyword>
<gene>
    <name evidence="4" type="ORF">PJ311_02185</name>
</gene>
<dbReference type="RefSeq" id="WP_271339275.1">
    <property type="nucleotide sequence ID" value="NZ_JAQKAB010000001.1"/>
</dbReference>
<dbReference type="PROSITE" id="PS51186">
    <property type="entry name" value="GNAT"/>
    <property type="match status" value="1"/>
</dbReference>
<dbReference type="PANTHER" id="PTHR43072:SF23">
    <property type="entry name" value="UPF0039 PROTEIN C11D3.02C"/>
    <property type="match status" value="1"/>
</dbReference>
<evidence type="ECO:0000313" key="4">
    <source>
        <dbReference type="EMBL" id="MDA7025418.1"/>
    </source>
</evidence>
<dbReference type="SUPFAM" id="SSF55729">
    <property type="entry name" value="Acyl-CoA N-acyltransferases (Nat)"/>
    <property type="match status" value="1"/>
</dbReference>
<protein>
    <submittedName>
        <fullName evidence="4">GNAT family N-acetyltransferase</fullName>
    </submittedName>
</protein>
<dbReference type="Gene3D" id="3.40.630.30">
    <property type="match status" value="1"/>
</dbReference>
<evidence type="ECO:0000256" key="1">
    <source>
        <dbReference type="ARBA" id="ARBA00022679"/>
    </source>
</evidence>
<sequence length="166" mass="18947">MKLRIATQEDLPIVVAIYNSTIPSRMVTADIEPVTVEEKINWFLSHSETRPLYIIENEATEAIGWISFESFYGRPAYDKTAEVSIYLHEKYRGKGMGSAVLKMALERAPMLGIRSLLAFIFAHNEPSIKLFQKYGFTAWGHFPKVAEMDGQLYDLKIMGREIPEGR</sequence>
<dbReference type="Pfam" id="PF00583">
    <property type="entry name" value="Acetyltransf_1"/>
    <property type="match status" value="1"/>
</dbReference>
<dbReference type="InterPro" id="IPR000182">
    <property type="entry name" value="GNAT_dom"/>
</dbReference>
<evidence type="ECO:0000313" key="5">
    <source>
        <dbReference type="Proteomes" id="UP001211894"/>
    </source>
</evidence>
<dbReference type="PANTHER" id="PTHR43072">
    <property type="entry name" value="N-ACETYLTRANSFERASE"/>
    <property type="match status" value="1"/>
</dbReference>
<dbReference type="CDD" id="cd04301">
    <property type="entry name" value="NAT_SF"/>
    <property type="match status" value="1"/>
</dbReference>
<dbReference type="EMBL" id="JAQKAB010000001">
    <property type="protein sequence ID" value="MDA7025418.1"/>
    <property type="molecule type" value="Genomic_DNA"/>
</dbReference>
<dbReference type="InterPro" id="IPR016181">
    <property type="entry name" value="Acyl_CoA_acyltransferase"/>
</dbReference>
<evidence type="ECO:0000259" key="3">
    <source>
        <dbReference type="PROSITE" id="PS51186"/>
    </source>
</evidence>
<reference evidence="4 5" key="1">
    <citation type="submission" date="2023-01" db="EMBL/GenBank/DDBJ databases">
        <title>Bacillus changyiensis sp. nov., isolated from a coastal deposit.</title>
        <authorList>
            <person name="Xiao G."/>
            <person name="Lai Q."/>
            <person name="Hu Z."/>
            <person name="Shao Z."/>
        </authorList>
    </citation>
    <scope>NUCLEOTIDE SEQUENCE [LARGE SCALE GENOMIC DNA]</scope>
    <source>
        <strain evidence="4 5">CLL-7-23</strain>
    </source>
</reference>
<feature type="domain" description="N-acetyltransferase" evidence="3">
    <location>
        <begin position="1"/>
        <end position="163"/>
    </location>
</feature>
<evidence type="ECO:0000256" key="2">
    <source>
        <dbReference type="ARBA" id="ARBA00023315"/>
    </source>
</evidence>
<comment type="caution">
    <text evidence="4">The sequence shown here is derived from an EMBL/GenBank/DDBJ whole genome shotgun (WGS) entry which is preliminary data.</text>
</comment>
<name>A0ABT4WZQ4_9BACI</name>
<accession>A0ABT4WZQ4</accession>
<proteinExistence type="predicted"/>
<keyword evidence="1" id="KW-0808">Transferase</keyword>
<organism evidence="4 5">
    <name type="scientific">Bacillus changyiensis</name>
    <dbReference type="NCBI Taxonomy" id="3004103"/>
    <lineage>
        <taxon>Bacteria</taxon>
        <taxon>Bacillati</taxon>
        <taxon>Bacillota</taxon>
        <taxon>Bacilli</taxon>
        <taxon>Bacillales</taxon>
        <taxon>Bacillaceae</taxon>
        <taxon>Bacillus</taxon>
    </lineage>
</organism>
<keyword evidence="2" id="KW-0012">Acyltransferase</keyword>